<proteinExistence type="predicted"/>
<evidence type="ECO:0000313" key="3">
    <source>
        <dbReference type="Proteomes" id="UP000092498"/>
    </source>
</evidence>
<organism evidence="2 3">
    <name type="scientific">Candidatus Viadribacter manganicus</name>
    <dbReference type="NCBI Taxonomy" id="1759059"/>
    <lineage>
        <taxon>Bacteria</taxon>
        <taxon>Pseudomonadati</taxon>
        <taxon>Pseudomonadota</taxon>
        <taxon>Alphaproteobacteria</taxon>
        <taxon>Hyphomonadales</taxon>
        <taxon>Hyphomonadaceae</taxon>
        <taxon>Candidatus Viadribacter</taxon>
    </lineage>
</organism>
<evidence type="ECO:0008006" key="4">
    <source>
        <dbReference type="Google" id="ProtNLM"/>
    </source>
</evidence>
<dbReference type="RefSeq" id="WP_066766612.1">
    <property type="nucleotide sequence ID" value="NZ_CP013244.1"/>
</dbReference>
<evidence type="ECO:0000313" key="2">
    <source>
        <dbReference type="EMBL" id="ANP44484.1"/>
    </source>
</evidence>
<accession>A0A1B1AD55</accession>
<feature type="chain" id="PRO_5008518601" description="DUF4156 domain-containing protein" evidence="1">
    <location>
        <begin position="20"/>
        <end position="120"/>
    </location>
</feature>
<evidence type="ECO:0000256" key="1">
    <source>
        <dbReference type="SAM" id="SignalP"/>
    </source>
</evidence>
<dbReference type="EMBL" id="CP013244">
    <property type="protein sequence ID" value="ANP44484.1"/>
    <property type="molecule type" value="Genomic_DNA"/>
</dbReference>
<keyword evidence="3" id="KW-1185">Reference proteome</keyword>
<dbReference type="InParanoid" id="A0A1B1AD55"/>
<protein>
    <recommendedName>
        <fullName evidence="4">DUF4156 domain-containing protein</fullName>
    </recommendedName>
</protein>
<name>A0A1B1AD55_9PROT</name>
<keyword evidence="1" id="KW-0732">Signal</keyword>
<sequence>MHSATMRYSPILAALAAMAALTSCATQGVEQVAQDTYLITISTPVEQNRTAAELALSARRMDEVRRESSRRSHEFCARQRRRAVEVDSMMSIQSRGNPDEEIHISDAEWDAVLTVTFRCE</sequence>
<reference evidence="2 3" key="1">
    <citation type="submission" date="2015-11" db="EMBL/GenBank/DDBJ databases">
        <title>Whole-Genome Sequence of Candidatus Oderbacter manganicum from the National Park Lower Oder Valley, Germany.</title>
        <authorList>
            <person name="Braun B."/>
            <person name="Liere K."/>
            <person name="Szewzyk U."/>
        </authorList>
    </citation>
    <scope>NUCLEOTIDE SEQUENCE [LARGE SCALE GENOMIC DNA]</scope>
    <source>
        <strain evidence="2 3">OTSz_A_272</strain>
    </source>
</reference>
<feature type="signal peptide" evidence="1">
    <location>
        <begin position="1"/>
        <end position="19"/>
    </location>
</feature>
<dbReference type="Proteomes" id="UP000092498">
    <property type="component" value="Chromosome"/>
</dbReference>
<dbReference type="AlphaFoldDB" id="A0A1B1AD55"/>
<dbReference type="KEGG" id="cbot:ATE48_00375"/>
<gene>
    <name evidence="2" type="ORF">ATE48_00375</name>
</gene>
<dbReference type="PROSITE" id="PS51257">
    <property type="entry name" value="PROKAR_LIPOPROTEIN"/>
    <property type="match status" value="1"/>
</dbReference>